<proteinExistence type="predicted"/>
<dbReference type="AlphaFoldDB" id="A0A8W7PLP2"/>
<sequence>MSLAVAAGGPDSERSSSLPACGEQGAPPSPDSRLPATGVPWAPSRRCSSSGVWGRVGLSWSSTNTQSFAMSVMKCRFSWARSTRKNRSAVQAAKRGTGKIVAGTERQHTDRRWRHKVNLIEHGQHPADGTVTAAREYTQLWYFAEQLKPVTGEKKNSINFVLITRET</sequence>
<dbReference type="Proteomes" id="UP000075882">
    <property type="component" value="Unassembled WGS sequence"/>
</dbReference>
<protein>
    <submittedName>
        <fullName evidence="2">Uncharacterized protein</fullName>
    </submittedName>
</protein>
<evidence type="ECO:0000256" key="1">
    <source>
        <dbReference type="SAM" id="MobiDB-lite"/>
    </source>
</evidence>
<dbReference type="EnsemblMetazoa" id="ACOM033624-RA">
    <property type="protein sequence ID" value="ACOM033624-PA.1"/>
    <property type="gene ID" value="ACOM033624"/>
</dbReference>
<organism evidence="2">
    <name type="scientific">Anopheles coluzzii</name>
    <name type="common">African malaria mosquito</name>
    <dbReference type="NCBI Taxonomy" id="1518534"/>
    <lineage>
        <taxon>Eukaryota</taxon>
        <taxon>Metazoa</taxon>
        <taxon>Ecdysozoa</taxon>
        <taxon>Arthropoda</taxon>
        <taxon>Hexapoda</taxon>
        <taxon>Insecta</taxon>
        <taxon>Pterygota</taxon>
        <taxon>Neoptera</taxon>
        <taxon>Endopterygota</taxon>
        <taxon>Diptera</taxon>
        <taxon>Nematocera</taxon>
        <taxon>Culicoidea</taxon>
        <taxon>Culicidae</taxon>
        <taxon>Anophelinae</taxon>
        <taxon>Anopheles</taxon>
    </lineage>
</organism>
<accession>A0A8W7PLP2</accession>
<reference evidence="2" key="1">
    <citation type="submission" date="2022-08" db="UniProtKB">
        <authorList>
            <consortium name="EnsemblMetazoa"/>
        </authorList>
    </citation>
    <scope>IDENTIFICATION</scope>
</reference>
<evidence type="ECO:0000313" key="2">
    <source>
        <dbReference type="EnsemblMetazoa" id="ACOM033624-PA.1"/>
    </source>
</evidence>
<name>A0A8W7PLP2_ANOCL</name>
<feature type="region of interest" description="Disordered" evidence="1">
    <location>
        <begin position="1"/>
        <end position="42"/>
    </location>
</feature>